<comment type="caution">
    <text evidence="2">The sequence shown here is derived from an EMBL/GenBank/DDBJ whole genome shotgun (WGS) entry which is preliminary data.</text>
</comment>
<keyword evidence="3" id="KW-1185">Reference proteome</keyword>
<feature type="compositionally biased region" description="Acidic residues" evidence="1">
    <location>
        <begin position="15"/>
        <end position="24"/>
    </location>
</feature>
<sequence>MDGRGLEPGVKVEQEEAPDTDMEVDDNRPCALGSAPKEGKGKGRMELEQDNASGEEKDLEENEHEQSEEETFTLEPPRVIRIASYSGSVLRIHTTVKWQSPSEEQCDHRSSSFGSGLVPRTAIVGVVAKLSLESDHHLAREAINYQSFPDHFFQHWNGYNVIPPIHDPLPISAHNSTGITRLTIQVTTLNIRVDLVI</sequence>
<evidence type="ECO:0000313" key="3">
    <source>
        <dbReference type="Proteomes" id="UP000807769"/>
    </source>
</evidence>
<feature type="compositionally biased region" description="Acidic residues" evidence="1">
    <location>
        <begin position="57"/>
        <end position="72"/>
    </location>
</feature>
<dbReference type="OrthoDB" id="5327923at2759"/>
<accession>A0A9P7JCR8</accession>
<dbReference type="EMBL" id="JABBWG010000020">
    <property type="protein sequence ID" value="KAG1814718.1"/>
    <property type="molecule type" value="Genomic_DNA"/>
</dbReference>
<dbReference type="Proteomes" id="UP000807769">
    <property type="component" value="Unassembled WGS sequence"/>
</dbReference>
<evidence type="ECO:0000313" key="2">
    <source>
        <dbReference type="EMBL" id="KAG1814718.1"/>
    </source>
</evidence>
<gene>
    <name evidence="2" type="ORF">BJ212DRAFT_348947</name>
</gene>
<dbReference type="AlphaFoldDB" id="A0A9P7JCR8"/>
<evidence type="ECO:0000256" key="1">
    <source>
        <dbReference type="SAM" id="MobiDB-lite"/>
    </source>
</evidence>
<feature type="compositionally biased region" description="Basic and acidic residues" evidence="1">
    <location>
        <begin position="37"/>
        <end position="47"/>
    </location>
</feature>
<dbReference type="RefSeq" id="XP_041192054.1">
    <property type="nucleotide sequence ID" value="XM_041342984.1"/>
</dbReference>
<proteinExistence type="predicted"/>
<reference evidence="2" key="1">
    <citation type="journal article" date="2020" name="New Phytol.">
        <title>Comparative genomics reveals dynamic genome evolution in host specialist ectomycorrhizal fungi.</title>
        <authorList>
            <person name="Lofgren L.A."/>
            <person name="Nguyen N.H."/>
            <person name="Vilgalys R."/>
            <person name="Ruytinx J."/>
            <person name="Liao H.L."/>
            <person name="Branco S."/>
            <person name="Kuo A."/>
            <person name="LaButti K."/>
            <person name="Lipzen A."/>
            <person name="Andreopoulos W."/>
            <person name="Pangilinan J."/>
            <person name="Riley R."/>
            <person name="Hundley H."/>
            <person name="Na H."/>
            <person name="Barry K."/>
            <person name="Grigoriev I.V."/>
            <person name="Stajich J.E."/>
            <person name="Kennedy P.G."/>
        </authorList>
    </citation>
    <scope>NUCLEOTIDE SEQUENCE</scope>
    <source>
        <strain evidence="2">MN1</strain>
    </source>
</reference>
<feature type="region of interest" description="Disordered" evidence="1">
    <location>
        <begin position="1"/>
        <end position="73"/>
    </location>
</feature>
<organism evidence="2 3">
    <name type="scientific">Suillus subaureus</name>
    <dbReference type="NCBI Taxonomy" id="48587"/>
    <lineage>
        <taxon>Eukaryota</taxon>
        <taxon>Fungi</taxon>
        <taxon>Dikarya</taxon>
        <taxon>Basidiomycota</taxon>
        <taxon>Agaricomycotina</taxon>
        <taxon>Agaricomycetes</taxon>
        <taxon>Agaricomycetidae</taxon>
        <taxon>Boletales</taxon>
        <taxon>Suillineae</taxon>
        <taxon>Suillaceae</taxon>
        <taxon>Suillus</taxon>
    </lineage>
</organism>
<feature type="compositionally biased region" description="Basic and acidic residues" evidence="1">
    <location>
        <begin position="1"/>
        <end position="14"/>
    </location>
</feature>
<protein>
    <submittedName>
        <fullName evidence="2">Uncharacterized protein</fullName>
    </submittedName>
</protein>
<name>A0A9P7JCR8_9AGAM</name>
<dbReference type="GeneID" id="64637000"/>